<dbReference type="GO" id="GO:0046872">
    <property type="term" value="F:metal ion binding"/>
    <property type="evidence" value="ECO:0007669"/>
    <property type="project" value="InterPro"/>
</dbReference>
<dbReference type="AlphaFoldDB" id="A0A396GS51"/>
<proteinExistence type="predicted"/>
<evidence type="ECO:0000259" key="2">
    <source>
        <dbReference type="Pfam" id="PF07127"/>
    </source>
</evidence>
<sequence>MMKNMTKAIKFVYIMILFLPPILVGAGEIPYHQCKFDMECMLMKCVPGKVNVCSLGRCYCVNSFFPHGRKN</sequence>
<feature type="signal peptide" evidence="1">
    <location>
        <begin position="1"/>
        <end position="26"/>
    </location>
</feature>
<keyword evidence="1" id="KW-0732">Signal</keyword>
<comment type="caution">
    <text evidence="3">The sequence shown here is derived from an EMBL/GenBank/DDBJ whole genome shotgun (WGS) entry which is preliminary data.</text>
</comment>
<reference evidence="4" key="1">
    <citation type="journal article" date="2018" name="Nat. Plants">
        <title>Whole-genome landscape of Medicago truncatula symbiotic genes.</title>
        <authorList>
            <person name="Pecrix Y."/>
            <person name="Staton S.E."/>
            <person name="Sallet E."/>
            <person name="Lelandais-Briere C."/>
            <person name="Moreau S."/>
            <person name="Carrere S."/>
            <person name="Blein T."/>
            <person name="Jardinaud M.F."/>
            <person name="Latrasse D."/>
            <person name="Zouine M."/>
            <person name="Zahm M."/>
            <person name="Kreplak J."/>
            <person name="Mayjonade B."/>
            <person name="Satge C."/>
            <person name="Perez M."/>
            <person name="Cauet S."/>
            <person name="Marande W."/>
            <person name="Chantry-Darmon C."/>
            <person name="Lopez-Roques C."/>
            <person name="Bouchez O."/>
            <person name="Berard A."/>
            <person name="Debelle F."/>
            <person name="Munos S."/>
            <person name="Bendahmane A."/>
            <person name="Berges H."/>
            <person name="Niebel A."/>
            <person name="Buitink J."/>
            <person name="Frugier F."/>
            <person name="Benhamed M."/>
            <person name="Crespi M."/>
            <person name="Gouzy J."/>
            <person name="Gamas P."/>
        </authorList>
    </citation>
    <scope>NUCLEOTIDE SEQUENCE [LARGE SCALE GENOMIC DNA]</scope>
    <source>
        <strain evidence="4">cv. Jemalong A17</strain>
    </source>
</reference>
<name>A0A396GS51_MEDTR</name>
<feature type="chain" id="PRO_5017455205" evidence="1">
    <location>
        <begin position="27"/>
        <end position="71"/>
    </location>
</feature>
<dbReference type="Proteomes" id="UP000265566">
    <property type="component" value="Chromosome 8"/>
</dbReference>
<feature type="domain" description="Late nodulin" evidence="2">
    <location>
        <begin position="5"/>
        <end position="59"/>
    </location>
</feature>
<gene>
    <name evidence="3" type="ORF">MtrunA17_Chr8g0367721</name>
</gene>
<dbReference type="Pfam" id="PF07127">
    <property type="entry name" value="Nodulin_late"/>
    <property type="match status" value="1"/>
</dbReference>
<organism evidence="3 4">
    <name type="scientific">Medicago truncatula</name>
    <name type="common">Barrel medic</name>
    <name type="synonym">Medicago tribuloides</name>
    <dbReference type="NCBI Taxonomy" id="3880"/>
    <lineage>
        <taxon>Eukaryota</taxon>
        <taxon>Viridiplantae</taxon>
        <taxon>Streptophyta</taxon>
        <taxon>Embryophyta</taxon>
        <taxon>Tracheophyta</taxon>
        <taxon>Spermatophyta</taxon>
        <taxon>Magnoliopsida</taxon>
        <taxon>eudicotyledons</taxon>
        <taxon>Gunneridae</taxon>
        <taxon>Pentapetalae</taxon>
        <taxon>rosids</taxon>
        <taxon>fabids</taxon>
        <taxon>Fabales</taxon>
        <taxon>Fabaceae</taxon>
        <taxon>Papilionoideae</taxon>
        <taxon>50 kb inversion clade</taxon>
        <taxon>NPAAA clade</taxon>
        <taxon>Hologalegina</taxon>
        <taxon>IRL clade</taxon>
        <taxon>Trifolieae</taxon>
        <taxon>Medicago</taxon>
    </lineage>
</organism>
<dbReference type="EMBL" id="PSQE01000008">
    <property type="protein sequence ID" value="RHN41595.1"/>
    <property type="molecule type" value="Genomic_DNA"/>
</dbReference>
<accession>A0A396GS51</accession>
<evidence type="ECO:0000313" key="4">
    <source>
        <dbReference type="Proteomes" id="UP000265566"/>
    </source>
</evidence>
<evidence type="ECO:0000313" key="3">
    <source>
        <dbReference type="EMBL" id="RHN41595.1"/>
    </source>
</evidence>
<dbReference type="Gramene" id="rna47932">
    <property type="protein sequence ID" value="RHN41595.1"/>
    <property type="gene ID" value="gene47932"/>
</dbReference>
<dbReference type="InterPro" id="IPR009810">
    <property type="entry name" value="Nodulin_late_dom"/>
</dbReference>
<evidence type="ECO:0000256" key="1">
    <source>
        <dbReference type="SAM" id="SignalP"/>
    </source>
</evidence>
<protein>
    <submittedName>
        <fullName evidence="3">Putative Late nodulin</fullName>
    </submittedName>
</protein>